<dbReference type="InterPro" id="IPR015793">
    <property type="entry name" value="Pyrv_Knase_brl"/>
</dbReference>
<feature type="domain" description="Pyruvate kinase barrel" evidence="15">
    <location>
        <begin position="11"/>
        <end position="329"/>
    </location>
</feature>
<dbReference type="Gene3D" id="3.20.20.60">
    <property type="entry name" value="Phosphoenolpyruvate-binding domains"/>
    <property type="match status" value="1"/>
</dbReference>
<evidence type="ECO:0000256" key="4">
    <source>
        <dbReference type="ARBA" id="ARBA00012142"/>
    </source>
</evidence>
<dbReference type="InterPro" id="IPR001697">
    <property type="entry name" value="Pyr_Knase"/>
</dbReference>
<reference evidence="17 18" key="1">
    <citation type="submission" date="2019-02" db="EMBL/GenBank/DDBJ databases">
        <title>Deep-cultivation of Planctomycetes and their phenomic and genomic characterization uncovers novel biology.</title>
        <authorList>
            <person name="Wiegand S."/>
            <person name="Jogler M."/>
            <person name="Boedeker C."/>
            <person name="Pinto D."/>
            <person name="Vollmers J."/>
            <person name="Rivas-Marin E."/>
            <person name="Kohn T."/>
            <person name="Peeters S.H."/>
            <person name="Heuer A."/>
            <person name="Rast P."/>
            <person name="Oberbeckmann S."/>
            <person name="Bunk B."/>
            <person name="Jeske O."/>
            <person name="Meyerdierks A."/>
            <person name="Storesund J.E."/>
            <person name="Kallscheuer N."/>
            <person name="Luecker S."/>
            <person name="Lage O.M."/>
            <person name="Pohl T."/>
            <person name="Merkel B.J."/>
            <person name="Hornburger P."/>
            <person name="Mueller R.-W."/>
            <person name="Bruemmer F."/>
            <person name="Labrenz M."/>
            <person name="Spormann A.M."/>
            <person name="Op den Camp H."/>
            <person name="Overmann J."/>
            <person name="Amann R."/>
            <person name="Jetten M.S.M."/>
            <person name="Mascher T."/>
            <person name="Medema M.H."/>
            <person name="Devos D.P."/>
            <person name="Kaster A.-K."/>
            <person name="Ovreas L."/>
            <person name="Rohde M."/>
            <person name="Galperin M.Y."/>
            <person name="Jogler C."/>
        </authorList>
    </citation>
    <scope>NUCLEOTIDE SEQUENCE [LARGE SCALE GENOMIC DNA]</scope>
    <source>
        <strain evidence="17 18">FF011L</strain>
    </source>
</reference>
<dbReference type="InterPro" id="IPR036918">
    <property type="entry name" value="Pyrv_Knase_C_sf"/>
</dbReference>
<name>A0A517MLN2_9BACT</name>
<comment type="similarity">
    <text evidence="3 14">Belongs to the pyruvate kinase family.</text>
</comment>
<dbReference type="NCBIfam" id="NF004491">
    <property type="entry name" value="PRK05826.1"/>
    <property type="match status" value="1"/>
</dbReference>
<dbReference type="InterPro" id="IPR015795">
    <property type="entry name" value="Pyrv_Knase_C"/>
</dbReference>
<dbReference type="SUPFAM" id="SSF50800">
    <property type="entry name" value="PK beta-barrel domain-like"/>
    <property type="match status" value="1"/>
</dbReference>
<keyword evidence="11 14" id="KW-0324">Glycolysis</keyword>
<evidence type="ECO:0000256" key="2">
    <source>
        <dbReference type="ARBA" id="ARBA00004997"/>
    </source>
</evidence>
<proteinExistence type="inferred from homology"/>
<dbReference type="GO" id="GO:0005524">
    <property type="term" value="F:ATP binding"/>
    <property type="evidence" value="ECO:0007669"/>
    <property type="project" value="UniProtKB-KW"/>
</dbReference>
<evidence type="ECO:0000256" key="6">
    <source>
        <dbReference type="ARBA" id="ARBA00022723"/>
    </source>
</evidence>
<comment type="pathway">
    <text evidence="2 14">Carbohydrate degradation; glycolysis; pyruvate from D-glyceraldehyde 3-phosphate: step 5/5.</text>
</comment>
<keyword evidence="5 14" id="KW-0808">Transferase</keyword>
<dbReference type="Proteomes" id="UP000320672">
    <property type="component" value="Chromosome"/>
</dbReference>
<dbReference type="GO" id="GO:0000287">
    <property type="term" value="F:magnesium ion binding"/>
    <property type="evidence" value="ECO:0007669"/>
    <property type="project" value="UniProtKB-UniRule"/>
</dbReference>
<dbReference type="Gene3D" id="2.40.33.10">
    <property type="entry name" value="PK beta-barrel domain-like"/>
    <property type="match status" value="1"/>
</dbReference>
<dbReference type="EC" id="2.7.1.40" evidence="4 13"/>
<sequence length="490" mass="52925">MARPTLQEACTKIVATVGPACDSVPQLEALIAAGVDVFRINTAHGSREAHAATLRNIREASDNTGFLVGVLLDLSGPKIRLGKLLQDPLQCDPDMEVTFIAGDVPENETELTSSYKRLLQELTAGDTVMLADGIVSLEVISNDGKRAVCKVTAPGELRSRQGINLPGVKLSVSAMRPEDVDNAIWGAQSGIDFISLSFVRSASDVRSLKDLLTSYESQALVIAKIEKREALDDLEAIVDAADGVMVARGDLGVEIDVAETPVAQKRIIAMCTEKLKPVIVATQMLESMHHSPRPTRAEASDVANAILDGADCCMLSGETAIGDYPEITVKTMRRIMSHTEQSMPYAIQRAQFILNRVHPITSAVTQSATMLAETIEAKVIVIATRSGGTAWVKSKQRSLVPTLGVSDNVEALRRMNLFWGVKPLRVKQLDDANELFNEITAWGCRSGMLQGGDLVVLVTGNRVMEHAHNLIAVHTVDPDKCNIRSTTKPC</sequence>
<dbReference type="SUPFAM" id="SSF51621">
    <property type="entry name" value="Phosphoenolpyruvate/pyruvate domain"/>
    <property type="match status" value="1"/>
</dbReference>
<dbReference type="AlphaFoldDB" id="A0A517MLN2"/>
<evidence type="ECO:0000313" key="18">
    <source>
        <dbReference type="Proteomes" id="UP000320672"/>
    </source>
</evidence>
<keyword evidence="8 14" id="KW-0418">Kinase</keyword>
<evidence type="ECO:0000256" key="11">
    <source>
        <dbReference type="ARBA" id="ARBA00023152"/>
    </source>
</evidence>
<comment type="catalytic activity">
    <reaction evidence="14">
        <text>pyruvate + ATP = phosphoenolpyruvate + ADP + H(+)</text>
        <dbReference type="Rhea" id="RHEA:18157"/>
        <dbReference type="ChEBI" id="CHEBI:15361"/>
        <dbReference type="ChEBI" id="CHEBI:15378"/>
        <dbReference type="ChEBI" id="CHEBI:30616"/>
        <dbReference type="ChEBI" id="CHEBI:58702"/>
        <dbReference type="ChEBI" id="CHEBI:456216"/>
        <dbReference type="EC" id="2.7.1.40"/>
    </reaction>
</comment>
<evidence type="ECO:0000256" key="13">
    <source>
        <dbReference type="NCBIfam" id="TIGR01064"/>
    </source>
</evidence>
<evidence type="ECO:0000256" key="8">
    <source>
        <dbReference type="ARBA" id="ARBA00022777"/>
    </source>
</evidence>
<dbReference type="InterPro" id="IPR018209">
    <property type="entry name" value="Pyrv_Knase_AS"/>
</dbReference>
<dbReference type="Pfam" id="PF00224">
    <property type="entry name" value="PK"/>
    <property type="match status" value="1"/>
</dbReference>
<evidence type="ECO:0000256" key="1">
    <source>
        <dbReference type="ARBA" id="ARBA00001958"/>
    </source>
</evidence>
<dbReference type="GO" id="GO:0004743">
    <property type="term" value="F:pyruvate kinase activity"/>
    <property type="evidence" value="ECO:0007669"/>
    <property type="project" value="UniProtKB-UniRule"/>
</dbReference>
<feature type="domain" description="Pyruvate kinase C-terminal" evidence="16">
    <location>
        <begin position="363"/>
        <end position="474"/>
    </location>
</feature>
<dbReference type="InterPro" id="IPR040442">
    <property type="entry name" value="Pyrv_kinase-like_dom_sf"/>
</dbReference>
<dbReference type="Pfam" id="PF02887">
    <property type="entry name" value="PK_C"/>
    <property type="match status" value="1"/>
</dbReference>
<evidence type="ECO:0000256" key="14">
    <source>
        <dbReference type="RuleBase" id="RU000504"/>
    </source>
</evidence>
<protein>
    <recommendedName>
        <fullName evidence="4 13">Pyruvate kinase</fullName>
        <ecNumber evidence="4 13">2.7.1.40</ecNumber>
    </recommendedName>
</protein>
<dbReference type="PRINTS" id="PR01050">
    <property type="entry name" value="PYRUVTKNASE"/>
</dbReference>
<dbReference type="EMBL" id="CP036262">
    <property type="protein sequence ID" value="QDS95792.1"/>
    <property type="molecule type" value="Genomic_DNA"/>
</dbReference>
<keyword evidence="12 17" id="KW-0670">Pyruvate</keyword>
<gene>
    <name evidence="17" type="primary">pyk</name>
    <name evidence="17" type="ORF">FF011L_45930</name>
</gene>
<dbReference type="KEGG" id="rml:FF011L_45930"/>
<keyword evidence="9" id="KW-0067">ATP-binding</keyword>
<dbReference type="PROSITE" id="PS00110">
    <property type="entry name" value="PYRUVATE_KINASE"/>
    <property type="match status" value="1"/>
</dbReference>
<evidence type="ECO:0000256" key="7">
    <source>
        <dbReference type="ARBA" id="ARBA00022741"/>
    </source>
</evidence>
<dbReference type="GO" id="GO:0030955">
    <property type="term" value="F:potassium ion binding"/>
    <property type="evidence" value="ECO:0007669"/>
    <property type="project" value="UniProtKB-UniRule"/>
</dbReference>
<evidence type="ECO:0000259" key="15">
    <source>
        <dbReference type="Pfam" id="PF00224"/>
    </source>
</evidence>
<dbReference type="NCBIfam" id="TIGR01064">
    <property type="entry name" value="pyruv_kin"/>
    <property type="match status" value="1"/>
</dbReference>
<dbReference type="InterPro" id="IPR015813">
    <property type="entry name" value="Pyrv/PenolPyrv_kinase-like_dom"/>
</dbReference>
<evidence type="ECO:0000256" key="9">
    <source>
        <dbReference type="ARBA" id="ARBA00022840"/>
    </source>
</evidence>
<dbReference type="RefSeq" id="WP_145354027.1">
    <property type="nucleotide sequence ID" value="NZ_CP036262.1"/>
</dbReference>
<dbReference type="GO" id="GO:0016301">
    <property type="term" value="F:kinase activity"/>
    <property type="evidence" value="ECO:0007669"/>
    <property type="project" value="UniProtKB-KW"/>
</dbReference>
<dbReference type="NCBIfam" id="NF004978">
    <property type="entry name" value="PRK06354.1"/>
    <property type="match status" value="1"/>
</dbReference>
<keyword evidence="6" id="KW-0479">Metal-binding</keyword>
<evidence type="ECO:0000256" key="12">
    <source>
        <dbReference type="ARBA" id="ARBA00023317"/>
    </source>
</evidence>
<organism evidence="17 18">
    <name type="scientific">Roseimaritima multifibrata</name>
    <dbReference type="NCBI Taxonomy" id="1930274"/>
    <lineage>
        <taxon>Bacteria</taxon>
        <taxon>Pseudomonadati</taxon>
        <taxon>Planctomycetota</taxon>
        <taxon>Planctomycetia</taxon>
        <taxon>Pirellulales</taxon>
        <taxon>Pirellulaceae</taxon>
        <taxon>Roseimaritima</taxon>
    </lineage>
</organism>
<keyword evidence="10 14" id="KW-0460">Magnesium</keyword>
<dbReference type="Gene3D" id="3.40.1380.20">
    <property type="entry name" value="Pyruvate kinase, C-terminal domain"/>
    <property type="match status" value="1"/>
</dbReference>
<evidence type="ECO:0000256" key="3">
    <source>
        <dbReference type="ARBA" id="ARBA00008663"/>
    </source>
</evidence>
<evidence type="ECO:0000259" key="16">
    <source>
        <dbReference type="Pfam" id="PF02887"/>
    </source>
</evidence>
<dbReference type="SUPFAM" id="SSF52935">
    <property type="entry name" value="PK C-terminal domain-like"/>
    <property type="match status" value="1"/>
</dbReference>
<evidence type="ECO:0000256" key="5">
    <source>
        <dbReference type="ARBA" id="ARBA00022679"/>
    </source>
</evidence>
<evidence type="ECO:0000313" key="17">
    <source>
        <dbReference type="EMBL" id="QDS95792.1"/>
    </source>
</evidence>
<accession>A0A517MLN2</accession>
<dbReference type="UniPathway" id="UPA00109">
    <property type="reaction ID" value="UER00188"/>
</dbReference>
<comment type="cofactor">
    <cofactor evidence="1">
        <name>K(+)</name>
        <dbReference type="ChEBI" id="CHEBI:29103"/>
    </cofactor>
</comment>
<keyword evidence="7" id="KW-0547">Nucleotide-binding</keyword>
<keyword evidence="18" id="KW-1185">Reference proteome</keyword>
<dbReference type="OrthoDB" id="9812123at2"/>
<dbReference type="InterPro" id="IPR015806">
    <property type="entry name" value="Pyrv_Knase_insert_dom_sf"/>
</dbReference>
<dbReference type="PANTHER" id="PTHR11817">
    <property type="entry name" value="PYRUVATE KINASE"/>
    <property type="match status" value="1"/>
</dbReference>
<dbReference type="InterPro" id="IPR011037">
    <property type="entry name" value="Pyrv_Knase-like_insert_dom_sf"/>
</dbReference>
<evidence type="ECO:0000256" key="10">
    <source>
        <dbReference type="ARBA" id="ARBA00022842"/>
    </source>
</evidence>